<dbReference type="EMBL" id="AP017624">
    <property type="protein sequence ID" value="BAV41608.1"/>
    <property type="molecule type" value="Genomic_DNA"/>
</dbReference>
<dbReference type="UniPathway" id="UPA00120">
    <property type="reaction ID" value="UER00203"/>
</dbReference>
<dbReference type="NCBIfam" id="NF006741">
    <property type="entry name" value="PRK09269.1"/>
    <property type="match status" value="1"/>
</dbReference>
<dbReference type="GO" id="GO:0004106">
    <property type="term" value="F:chorismate mutase activity"/>
    <property type="evidence" value="ECO:0007669"/>
    <property type="project" value="UniProtKB-EC"/>
</dbReference>
<dbReference type="Gene3D" id="1.20.59.10">
    <property type="entry name" value="Chorismate mutase"/>
    <property type="match status" value="1"/>
</dbReference>
<evidence type="ECO:0000256" key="5">
    <source>
        <dbReference type="PIRNR" id="PIRNR026640"/>
    </source>
</evidence>
<dbReference type="InterPro" id="IPR002701">
    <property type="entry name" value="CM_II_prokaryot"/>
</dbReference>
<evidence type="ECO:0000259" key="6">
    <source>
        <dbReference type="PROSITE" id="PS51168"/>
    </source>
</evidence>
<proteinExistence type="predicted"/>
<dbReference type="AlphaFoldDB" id="A0A1B4Y3I4"/>
<dbReference type="PIRSF" id="PIRSF026640">
    <property type="entry name" value="Peripl_chor_mut"/>
    <property type="match status" value="1"/>
</dbReference>
<dbReference type="NCBIfam" id="TIGR01806">
    <property type="entry name" value="CM_mono2"/>
    <property type="match status" value="1"/>
</dbReference>
<dbReference type="SMART" id="SM00830">
    <property type="entry name" value="CM_2"/>
    <property type="match status" value="1"/>
</dbReference>
<organism evidence="7 8">
    <name type="scientific">Mycobacterium ulcerans subsp. shinshuense</name>
    <dbReference type="NCBI Taxonomy" id="1124626"/>
    <lineage>
        <taxon>Bacteria</taxon>
        <taxon>Bacillati</taxon>
        <taxon>Actinomycetota</taxon>
        <taxon>Actinomycetes</taxon>
        <taxon>Mycobacteriales</taxon>
        <taxon>Mycobacteriaceae</taxon>
        <taxon>Mycobacterium</taxon>
        <taxon>Mycobacterium ulcerans group</taxon>
    </lineage>
</organism>
<evidence type="ECO:0000256" key="3">
    <source>
        <dbReference type="ARBA" id="ARBA00022729"/>
    </source>
</evidence>
<dbReference type="RefSeq" id="WP_011740846.1">
    <property type="nucleotide sequence ID" value="NZ_AP017635.1"/>
</dbReference>
<evidence type="ECO:0000313" key="8">
    <source>
        <dbReference type="Proteomes" id="UP000218067"/>
    </source>
</evidence>
<dbReference type="GO" id="GO:0046417">
    <property type="term" value="P:chorismate metabolic process"/>
    <property type="evidence" value="ECO:0007669"/>
    <property type="project" value="InterPro"/>
</dbReference>
<gene>
    <name evidence="7" type="ORF">SHTP_2493</name>
</gene>
<dbReference type="InterPro" id="IPR036979">
    <property type="entry name" value="CM_dom_sf"/>
</dbReference>
<dbReference type="Proteomes" id="UP000218067">
    <property type="component" value="Chromosome"/>
</dbReference>
<dbReference type="Pfam" id="PF01817">
    <property type="entry name" value="CM_2"/>
    <property type="match status" value="1"/>
</dbReference>
<evidence type="ECO:0000256" key="4">
    <source>
        <dbReference type="ARBA" id="ARBA00023235"/>
    </source>
</evidence>
<dbReference type="EC" id="5.4.99.5" evidence="2 5"/>
<dbReference type="InterPro" id="IPR008240">
    <property type="entry name" value="Chorismate_mutase_periplasmic"/>
</dbReference>
<evidence type="ECO:0000313" key="7">
    <source>
        <dbReference type="EMBL" id="BAV41608.1"/>
    </source>
</evidence>
<comment type="pathway">
    <text evidence="1 5">Metabolic intermediate biosynthesis; prephenate biosynthesis; prephenate from chorismate: step 1/1.</text>
</comment>
<dbReference type="SUPFAM" id="SSF48600">
    <property type="entry name" value="Chorismate mutase II"/>
    <property type="match status" value="1"/>
</dbReference>
<dbReference type="InterPro" id="IPR036263">
    <property type="entry name" value="Chorismate_II_sf"/>
</dbReference>
<feature type="domain" description="Chorismate mutase" evidence="6">
    <location>
        <begin position="25"/>
        <end position="116"/>
    </location>
</feature>
<dbReference type="PANTHER" id="PTHR38041:SF2">
    <property type="entry name" value="SECRETED CHORISMATE MUTASE"/>
    <property type="match status" value="1"/>
</dbReference>
<protein>
    <recommendedName>
        <fullName evidence="2 5">Chorismate mutase</fullName>
        <ecNumber evidence="2 5">5.4.99.5</ecNumber>
    </recommendedName>
</protein>
<evidence type="ECO:0000256" key="1">
    <source>
        <dbReference type="ARBA" id="ARBA00004817"/>
    </source>
</evidence>
<keyword evidence="4 5" id="KW-0413">Isomerase</keyword>
<name>A0A1B4Y3I4_MYCUL</name>
<keyword evidence="3" id="KW-0732">Signal</keyword>
<dbReference type="PROSITE" id="PS51168">
    <property type="entry name" value="CHORISMATE_MUT_2"/>
    <property type="match status" value="1"/>
</dbReference>
<comment type="catalytic activity">
    <reaction evidence="5">
        <text>chorismate = prephenate</text>
        <dbReference type="Rhea" id="RHEA:13897"/>
        <dbReference type="ChEBI" id="CHEBI:29748"/>
        <dbReference type="ChEBI" id="CHEBI:29934"/>
        <dbReference type="EC" id="5.4.99.5"/>
    </reaction>
</comment>
<dbReference type="PANTHER" id="PTHR38041">
    <property type="entry name" value="CHORISMATE MUTASE"/>
    <property type="match status" value="1"/>
</dbReference>
<sequence>MVFPARRSTRHRLGVGLGGAAALLAVALGAPGQVRADSASPLITLVDAAAQRLAVADPVAAFKWHARVAIEDPDRVQQQLAKLGDAARAAQVDPNYVTRLFGDQISATEAIEYSRFADWKFGSADVPAAPPDLSASRAEIDALNDKILSQITLNRSLLESASCAAQLDLARADTIRARQLDSLYQRALLTATRSYCPAGGQA</sequence>
<dbReference type="GO" id="GO:0009697">
    <property type="term" value="P:salicylic acid biosynthetic process"/>
    <property type="evidence" value="ECO:0007669"/>
    <property type="project" value="TreeGrafter"/>
</dbReference>
<dbReference type="InterPro" id="IPR051331">
    <property type="entry name" value="Chorismate_mutase-related"/>
</dbReference>
<accession>A0A1B4Y3I4</accession>
<reference evidence="7 8" key="1">
    <citation type="submission" date="2016-08" db="EMBL/GenBank/DDBJ databases">
        <title>Complete genome sequence of Mycobacterium shinshuense, a subspecies of M. ulcerans.</title>
        <authorList>
            <person name="Yoshida M."/>
            <person name="Ogura Y."/>
            <person name="Hayashi T."/>
            <person name="Hoshino Y."/>
        </authorList>
    </citation>
    <scope>NUCLEOTIDE SEQUENCE [LARGE SCALE GENOMIC DNA]</scope>
    <source>
        <strain evidence="8">ATCC 33728</strain>
    </source>
</reference>
<evidence type="ECO:0000256" key="2">
    <source>
        <dbReference type="ARBA" id="ARBA00012404"/>
    </source>
</evidence>
<comment type="function">
    <text evidence="5">Catalyzes the Claisen rearrangement of chorismate to prephenate.</text>
</comment>